<feature type="non-terminal residue" evidence="1">
    <location>
        <position position="1"/>
    </location>
</feature>
<dbReference type="OrthoDB" id="94245at2759"/>
<dbReference type="PANTHER" id="PTHR31827">
    <property type="entry name" value="EMB|CAB89363.1"/>
    <property type="match status" value="1"/>
</dbReference>
<proteinExistence type="predicted"/>
<feature type="non-terminal residue" evidence="1">
    <location>
        <position position="112"/>
    </location>
</feature>
<dbReference type="EMBL" id="GG684040">
    <property type="protein sequence ID" value="EER01454.1"/>
    <property type="molecule type" value="Genomic_DNA"/>
</dbReference>
<evidence type="ECO:0000313" key="2">
    <source>
        <dbReference type="Proteomes" id="UP000007800"/>
    </source>
</evidence>
<reference evidence="1 2" key="1">
    <citation type="submission" date="2008-07" db="EMBL/GenBank/DDBJ databases">
        <authorList>
            <person name="El-Sayed N."/>
            <person name="Caler E."/>
            <person name="Inman J."/>
            <person name="Amedeo P."/>
            <person name="Hass B."/>
            <person name="Wortman J."/>
        </authorList>
    </citation>
    <scope>NUCLEOTIDE SEQUENCE [LARGE SCALE GENOMIC DNA]</scope>
    <source>
        <strain evidence="2">ATCC 50983 / TXsc</strain>
    </source>
</reference>
<accession>C5LP89</accession>
<dbReference type="RefSeq" id="XP_002768736.1">
    <property type="nucleotide sequence ID" value="XM_002768690.1"/>
</dbReference>
<keyword evidence="2" id="KW-1185">Reference proteome</keyword>
<dbReference type="OMA" id="GFINCIE"/>
<gene>
    <name evidence="1" type="ORF">Pmar_PMAR011195</name>
</gene>
<name>C5LP89_PERM5</name>
<dbReference type="PANTHER" id="PTHR31827:SF1">
    <property type="entry name" value="EMB|CAB89363.1"/>
    <property type="match status" value="1"/>
</dbReference>
<evidence type="ECO:0008006" key="3">
    <source>
        <dbReference type="Google" id="ProtNLM"/>
    </source>
</evidence>
<sequence>CMLPGCTSSARDGFINCIEHGGGRRCVAANCSKSAVGKTDFCESQGADRRCLHPDCAAPARSGGEVQMCQRHGGGKRCKEMGCERVVAARSDHCKQHRDLYGLPIRTGVASL</sequence>
<organism evidence="2">
    <name type="scientific">Perkinsus marinus (strain ATCC 50983 / TXsc)</name>
    <dbReference type="NCBI Taxonomy" id="423536"/>
    <lineage>
        <taxon>Eukaryota</taxon>
        <taxon>Sar</taxon>
        <taxon>Alveolata</taxon>
        <taxon>Perkinsozoa</taxon>
        <taxon>Perkinsea</taxon>
        <taxon>Perkinsida</taxon>
        <taxon>Perkinsidae</taxon>
        <taxon>Perkinsus</taxon>
    </lineage>
</organism>
<evidence type="ECO:0000313" key="1">
    <source>
        <dbReference type="EMBL" id="EER01454.1"/>
    </source>
</evidence>
<dbReference type="InParanoid" id="C5LP89"/>
<dbReference type="Proteomes" id="UP000007800">
    <property type="component" value="Unassembled WGS sequence"/>
</dbReference>
<dbReference type="AlphaFoldDB" id="C5LP89"/>
<dbReference type="GeneID" id="9039950"/>
<protein>
    <recommendedName>
        <fullName evidence="3">WRKY transcription factor 19</fullName>
    </recommendedName>
</protein>